<sequence>MFGNLSERRKHYKFKRNITAALCALFILSIPAYAAFVVCVLGFDLNPSLIVIALMLPLALFVALAVNFAQYTNLYPLNIMPSDLYKRIKAQYLKGKSVQLHIRRREGGIWSIDDKIYFDMRGYAFPKIYICSYFVRNVNYSTVNDKKYAFSSVGKSLPTDEFENFQIVFEYGGATKTMSVVKNGVTKAFPLRGFLISCRFYADWLNRYEKSSSRRRHVGENDYENLRR</sequence>
<keyword evidence="1" id="KW-0812">Transmembrane</keyword>
<reference evidence="2" key="1">
    <citation type="submission" date="2020-10" db="EMBL/GenBank/DDBJ databases">
        <authorList>
            <person name="Gilroy R."/>
        </authorList>
    </citation>
    <scope>NUCLEOTIDE SEQUENCE</scope>
    <source>
        <strain evidence="2">ChiW16-3235</strain>
    </source>
</reference>
<gene>
    <name evidence="2" type="ORF">IAB94_00235</name>
</gene>
<evidence type="ECO:0000256" key="1">
    <source>
        <dbReference type="SAM" id="Phobius"/>
    </source>
</evidence>
<evidence type="ECO:0000313" key="3">
    <source>
        <dbReference type="Proteomes" id="UP000823913"/>
    </source>
</evidence>
<name>A0A9D1J901_9FIRM</name>
<feature type="transmembrane region" description="Helical" evidence="1">
    <location>
        <begin position="49"/>
        <end position="69"/>
    </location>
</feature>
<protein>
    <submittedName>
        <fullName evidence="2">Uncharacterized protein</fullName>
    </submittedName>
</protein>
<organism evidence="2 3">
    <name type="scientific">Candidatus Coproplasma avicola</name>
    <dbReference type="NCBI Taxonomy" id="2840744"/>
    <lineage>
        <taxon>Bacteria</taxon>
        <taxon>Bacillati</taxon>
        <taxon>Bacillota</taxon>
        <taxon>Clostridia</taxon>
        <taxon>Eubacteriales</taxon>
        <taxon>Candidatus Coproplasma</taxon>
    </lineage>
</organism>
<feature type="transmembrane region" description="Helical" evidence="1">
    <location>
        <begin position="21"/>
        <end position="43"/>
    </location>
</feature>
<accession>A0A9D1J901</accession>
<reference evidence="2" key="2">
    <citation type="journal article" date="2021" name="PeerJ">
        <title>Extensive microbial diversity within the chicken gut microbiome revealed by metagenomics and culture.</title>
        <authorList>
            <person name="Gilroy R."/>
            <person name="Ravi A."/>
            <person name="Getino M."/>
            <person name="Pursley I."/>
            <person name="Horton D.L."/>
            <person name="Alikhan N.F."/>
            <person name="Baker D."/>
            <person name="Gharbi K."/>
            <person name="Hall N."/>
            <person name="Watson M."/>
            <person name="Adriaenssens E.M."/>
            <person name="Foster-Nyarko E."/>
            <person name="Jarju S."/>
            <person name="Secka A."/>
            <person name="Antonio M."/>
            <person name="Oren A."/>
            <person name="Chaudhuri R.R."/>
            <person name="La Ragione R."/>
            <person name="Hildebrand F."/>
            <person name="Pallen M.J."/>
        </authorList>
    </citation>
    <scope>NUCLEOTIDE SEQUENCE</scope>
    <source>
        <strain evidence="2">ChiW16-3235</strain>
    </source>
</reference>
<dbReference type="AlphaFoldDB" id="A0A9D1J901"/>
<proteinExistence type="predicted"/>
<comment type="caution">
    <text evidence="2">The sequence shown here is derived from an EMBL/GenBank/DDBJ whole genome shotgun (WGS) entry which is preliminary data.</text>
</comment>
<keyword evidence="1" id="KW-1133">Transmembrane helix</keyword>
<evidence type="ECO:0000313" key="2">
    <source>
        <dbReference type="EMBL" id="HIR66457.1"/>
    </source>
</evidence>
<dbReference type="Proteomes" id="UP000823913">
    <property type="component" value="Unassembled WGS sequence"/>
</dbReference>
<keyword evidence="1" id="KW-0472">Membrane</keyword>
<dbReference type="EMBL" id="DVHK01000003">
    <property type="protein sequence ID" value="HIR66457.1"/>
    <property type="molecule type" value="Genomic_DNA"/>
</dbReference>